<feature type="modified residue" description="4-aspartylphosphate" evidence="4">
    <location>
        <position position="49"/>
    </location>
</feature>
<feature type="domain" description="OmpR/PhoB-type" evidence="7">
    <location>
        <begin position="125"/>
        <end position="223"/>
    </location>
</feature>
<dbReference type="OrthoDB" id="7407049at2"/>
<dbReference type="SUPFAM" id="SSF52172">
    <property type="entry name" value="CheY-like"/>
    <property type="match status" value="1"/>
</dbReference>
<keyword evidence="9" id="KW-1185">Reference proteome</keyword>
<dbReference type="SUPFAM" id="SSF46894">
    <property type="entry name" value="C-terminal effector domain of the bipartite response regulators"/>
    <property type="match status" value="1"/>
</dbReference>
<evidence type="ECO:0000256" key="2">
    <source>
        <dbReference type="ARBA" id="ARBA00023012"/>
    </source>
</evidence>
<dbReference type="Proteomes" id="UP000284395">
    <property type="component" value="Unassembled WGS sequence"/>
</dbReference>
<dbReference type="Pfam" id="PF00072">
    <property type="entry name" value="Response_reg"/>
    <property type="match status" value="1"/>
</dbReference>
<dbReference type="PANTHER" id="PTHR48111">
    <property type="entry name" value="REGULATOR OF RPOS"/>
    <property type="match status" value="1"/>
</dbReference>
<dbReference type="PROSITE" id="PS51755">
    <property type="entry name" value="OMPR_PHOB"/>
    <property type="match status" value="1"/>
</dbReference>
<keyword evidence="3 5" id="KW-0238">DNA-binding</keyword>
<name>A0A420ER40_9SPHN</name>
<dbReference type="PANTHER" id="PTHR48111:SF40">
    <property type="entry name" value="PHOSPHATE REGULON TRANSCRIPTIONAL REGULATORY PROTEIN PHOB"/>
    <property type="match status" value="1"/>
</dbReference>
<evidence type="ECO:0000256" key="3">
    <source>
        <dbReference type="ARBA" id="ARBA00023125"/>
    </source>
</evidence>
<evidence type="ECO:0000259" key="7">
    <source>
        <dbReference type="PROSITE" id="PS51755"/>
    </source>
</evidence>
<comment type="caution">
    <text evidence="8">The sequence shown here is derived from an EMBL/GenBank/DDBJ whole genome shotgun (WGS) entry which is preliminary data.</text>
</comment>
<evidence type="ECO:0000256" key="4">
    <source>
        <dbReference type="PROSITE-ProRule" id="PRU00169"/>
    </source>
</evidence>
<keyword evidence="2" id="KW-0902">Two-component regulatory system</keyword>
<dbReference type="InterPro" id="IPR001789">
    <property type="entry name" value="Sig_transdc_resp-reg_receiver"/>
</dbReference>
<dbReference type="InterPro" id="IPR011006">
    <property type="entry name" value="CheY-like_superfamily"/>
</dbReference>
<dbReference type="GO" id="GO:0000976">
    <property type="term" value="F:transcription cis-regulatory region binding"/>
    <property type="evidence" value="ECO:0007669"/>
    <property type="project" value="TreeGrafter"/>
</dbReference>
<dbReference type="GO" id="GO:0005829">
    <property type="term" value="C:cytosol"/>
    <property type="evidence" value="ECO:0007669"/>
    <property type="project" value="TreeGrafter"/>
</dbReference>
<dbReference type="EMBL" id="RAPF01000001">
    <property type="protein sequence ID" value="RKF23158.1"/>
    <property type="molecule type" value="Genomic_DNA"/>
</dbReference>
<dbReference type="GO" id="GO:0000156">
    <property type="term" value="F:phosphorelay response regulator activity"/>
    <property type="evidence" value="ECO:0007669"/>
    <property type="project" value="TreeGrafter"/>
</dbReference>
<dbReference type="Gene3D" id="1.10.10.10">
    <property type="entry name" value="Winged helix-like DNA-binding domain superfamily/Winged helix DNA-binding domain"/>
    <property type="match status" value="1"/>
</dbReference>
<protein>
    <submittedName>
        <fullName evidence="8">DNA-binding response regulator</fullName>
    </submittedName>
</protein>
<dbReference type="InterPro" id="IPR016032">
    <property type="entry name" value="Sig_transdc_resp-reg_C-effctor"/>
</dbReference>
<feature type="domain" description="Response regulatory" evidence="6">
    <location>
        <begin position="1"/>
        <end position="116"/>
    </location>
</feature>
<dbReference type="PROSITE" id="PS50110">
    <property type="entry name" value="RESPONSE_REGULATORY"/>
    <property type="match status" value="1"/>
</dbReference>
<dbReference type="InterPro" id="IPR036388">
    <property type="entry name" value="WH-like_DNA-bd_sf"/>
</dbReference>
<evidence type="ECO:0000256" key="1">
    <source>
        <dbReference type="ARBA" id="ARBA00022553"/>
    </source>
</evidence>
<dbReference type="RefSeq" id="WP_120323062.1">
    <property type="nucleotide sequence ID" value="NZ_RAPF01000001.1"/>
</dbReference>
<proteinExistence type="predicted"/>
<dbReference type="GO" id="GO:0006355">
    <property type="term" value="P:regulation of DNA-templated transcription"/>
    <property type="evidence" value="ECO:0007669"/>
    <property type="project" value="InterPro"/>
</dbReference>
<dbReference type="CDD" id="cd00383">
    <property type="entry name" value="trans_reg_C"/>
    <property type="match status" value="1"/>
</dbReference>
<dbReference type="InterPro" id="IPR039420">
    <property type="entry name" value="WalR-like"/>
</dbReference>
<dbReference type="SMART" id="SM00862">
    <property type="entry name" value="Trans_reg_C"/>
    <property type="match status" value="1"/>
</dbReference>
<organism evidence="8 9">
    <name type="scientific">Altericroceibacterium spongiae</name>
    <dbReference type="NCBI Taxonomy" id="2320269"/>
    <lineage>
        <taxon>Bacteria</taxon>
        <taxon>Pseudomonadati</taxon>
        <taxon>Pseudomonadota</taxon>
        <taxon>Alphaproteobacteria</taxon>
        <taxon>Sphingomonadales</taxon>
        <taxon>Erythrobacteraceae</taxon>
        <taxon>Altericroceibacterium</taxon>
    </lineage>
</organism>
<accession>A0A420ER40</accession>
<evidence type="ECO:0000313" key="9">
    <source>
        <dbReference type="Proteomes" id="UP000284395"/>
    </source>
</evidence>
<keyword evidence="1 4" id="KW-0597">Phosphoprotein</keyword>
<dbReference type="InterPro" id="IPR001867">
    <property type="entry name" value="OmpR/PhoB-type_DNA-bd"/>
</dbReference>
<gene>
    <name evidence="8" type="ORF">D6851_01305</name>
</gene>
<dbReference type="Gene3D" id="3.40.50.2300">
    <property type="match status" value="1"/>
</dbReference>
<sequence length="224" mass="25258">MECVTIYTTDKGGADFANFTHNDVNFSFAELLPEGPGGLIEGPIWIFIDWVLPELSGLEMCRRLRADQRLSDVHITMVLEQDNAEDRRRALKAGADDYMIGPVDRNTLLDRVMALHAQSHLRNPHHVISVGDFVIDLGAEQARWQSHPISLRPNEFRLLRYMLENPDRVLSREELIEGLGKKGEPIDLRTVDVWIKRLRSGLKAVGAGQLLRTVHAKGYVLDAG</sequence>
<evidence type="ECO:0000259" key="6">
    <source>
        <dbReference type="PROSITE" id="PS50110"/>
    </source>
</evidence>
<evidence type="ECO:0000256" key="5">
    <source>
        <dbReference type="PROSITE-ProRule" id="PRU01091"/>
    </source>
</evidence>
<feature type="DNA-binding region" description="OmpR/PhoB-type" evidence="5">
    <location>
        <begin position="125"/>
        <end position="223"/>
    </location>
</feature>
<dbReference type="Pfam" id="PF00486">
    <property type="entry name" value="Trans_reg_C"/>
    <property type="match status" value="1"/>
</dbReference>
<dbReference type="GO" id="GO:0032993">
    <property type="term" value="C:protein-DNA complex"/>
    <property type="evidence" value="ECO:0007669"/>
    <property type="project" value="TreeGrafter"/>
</dbReference>
<evidence type="ECO:0000313" key="8">
    <source>
        <dbReference type="EMBL" id="RKF23158.1"/>
    </source>
</evidence>
<dbReference type="AlphaFoldDB" id="A0A420ER40"/>
<reference evidence="8 9" key="1">
    <citation type="submission" date="2018-09" db="EMBL/GenBank/DDBJ databases">
        <title>Altererythrobacter spongiae sp. nov., isolated from a marine sponge.</title>
        <authorList>
            <person name="Zhuang L."/>
            <person name="Luo L."/>
        </authorList>
    </citation>
    <scope>NUCLEOTIDE SEQUENCE [LARGE SCALE GENOMIC DNA]</scope>
    <source>
        <strain evidence="8 9">HN-Y73</strain>
    </source>
</reference>